<dbReference type="InterPro" id="IPR051311">
    <property type="entry name" value="DedA_domain"/>
</dbReference>
<evidence type="ECO:0000259" key="2">
    <source>
        <dbReference type="Pfam" id="PF09335"/>
    </source>
</evidence>
<keyword evidence="1" id="KW-0472">Membrane</keyword>
<dbReference type="InterPro" id="IPR032816">
    <property type="entry name" value="VTT_dom"/>
</dbReference>
<keyword evidence="1" id="KW-0812">Transmembrane</keyword>
<dbReference type="Proteomes" id="UP000282211">
    <property type="component" value="Unassembled WGS sequence"/>
</dbReference>
<protein>
    <submittedName>
        <fullName evidence="3">Membrane protein YqaA with SNARE-associated domain</fullName>
    </submittedName>
</protein>
<reference evidence="3 4" key="1">
    <citation type="submission" date="2018-10" db="EMBL/GenBank/DDBJ databases">
        <title>Genomic Encyclopedia of Type Strains, Phase IV (KMG-IV): sequencing the most valuable type-strain genomes for metagenomic binning, comparative biology and taxonomic classification.</title>
        <authorList>
            <person name="Goeker M."/>
        </authorList>
    </citation>
    <scope>NUCLEOTIDE SEQUENCE [LARGE SCALE GENOMIC DNA]</scope>
    <source>
        <strain evidence="3 4">DSM 22008</strain>
    </source>
</reference>
<comment type="caution">
    <text evidence="3">The sequence shown here is derived from an EMBL/GenBank/DDBJ whole genome shotgun (WGS) entry which is preliminary data.</text>
</comment>
<evidence type="ECO:0000256" key="1">
    <source>
        <dbReference type="SAM" id="Phobius"/>
    </source>
</evidence>
<keyword evidence="1" id="KW-1133">Transmembrane helix</keyword>
<dbReference type="PANTHER" id="PTHR42709">
    <property type="entry name" value="ALKALINE PHOSPHATASE LIKE PROTEIN"/>
    <property type="match status" value="1"/>
</dbReference>
<evidence type="ECO:0000313" key="4">
    <source>
        <dbReference type="Proteomes" id="UP000282211"/>
    </source>
</evidence>
<evidence type="ECO:0000313" key="3">
    <source>
        <dbReference type="EMBL" id="RKQ69306.1"/>
    </source>
</evidence>
<dbReference type="OrthoDB" id="9810270at2"/>
<dbReference type="GO" id="GO:0005886">
    <property type="term" value="C:plasma membrane"/>
    <property type="evidence" value="ECO:0007669"/>
    <property type="project" value="TreeGrafter"/>
</dbReference>
<proteinExistence type="predicted"/>
<dbReference type="EMBL" id="RBII01000002">
    <property type="protein sequence ID" value="RKQ69306.1"/>
    <property type="molecule type" value="Genomic_DNA"/>
</dbReference>
<sequence>MKGHFAFLERWYENTKALARHRRAMPALAMVSFAESSFFPIPVDVMVIPMVQAAPEKWWKIAGVAAFFSVLGGIFGYMIGMMFYEALAQPLLEALGKTEYVERFRESINENGPLWVFGAGLTPFPYKVITIMSGAVPVPFSAFLMASILARSLRFFGVAGVVRLLGPQAEKFMKERFGLFTILLFIGLAAAWFAYKALSGH</sequence>
<organism evidence="3 4">
    <name type="scientific">Litorimonas taeanensis</name>
    <dbReference type="NCBI Taxonomy" id="568099"/>
    <lineage>
        <taxon>Bacteria</taxon>
        <taxon>Pseudomonadati</taxon>
        <taxon>Pseudomonadota</taxon>
        <taxon>Alphaproteobacteria</taxon>
        <taxon>Maricaulales</taxon>
        <taxon>Robiginitomaculaceae</taxon>
    </lineage>
</organism>
<accession>A0A420WE82</accession>
<dbReference type="RefSeq" id="WP_121101773.1">
    <property type="nucleotide sequence ID" value="NZ_RBII01000002.1"/>
</dbReference>
<dbReference type="AlphaFoldDB" id="A0A420WE82"/>
<feature type="domain" description="VTT" evidence="2">
    <location>
        <begin position="41"/>
        <end position="162"/>
    </location>
</feature>
<dbReference type="InParanoid" id="A0A420WE82"/>
<name>A0A420WE82_9PROT</name>
<gene>
    <name evidence="3" type="ORF">DES40_2106</name>
</gene>
<dbReference type="Pfam" id="PF09335">
    <property type="entry name" value="VTT_dom"/>
    <property type="match status" value="1"/>
</dbReference>
<feature type="transmembrane region" description="Helical" evidence="1">
    <location>
        <begin position="61"/>
        <end position="84"/>
    </location>
</feature>
<feature type="transmembrane region" description="Helical" evidence="1">
    <location>
        <begin position="177"/>
        <end position="195"/>
    </location>
</feature>
<keyword evidence="4" id="KW-1185">Reference proteome</keyword>
<dbReference type="PANTHER" id="PTHR42709:SF11">
    <property type="entry name" value="DEDA FAMILY PROTEIN"/>
    <property type="match status" value="1"/>
</dbReference>